<proteinExistence type="predicted"/>
<feature type="chain" id="PRO_5003474423" evidence="3">
    <location>
        <begin position="24"/>
        <end position="151"/>
    </location>
</feature>
<feature type="signal peptide" evidence="3">
    <location>
        <begin position="1"/>
        <end position="23"/>
    </location>
</feature>
<feature type="domain" description="Immunoglobulin C1-set" evidence="4">
    <location>
        <begin position="40"/>
        <end position="109"/>
    </location>
</feature>
<dbReference type="PANTHER" id="PTHR19971">
    <property type="entry name" value="SIGNAL-REGULATORY PROTEIN BETA"/>
    <property type="match status" value="1"/>
</dbReference>
<sequence length="151" mass="16605">MSSTPGQALLPLLATLLLGLTAGQPFISLMGPSQRVISEISEPFNCTAGPFSSEDFKVTLFKSSVEHPASAQYLVADSKGTYSITSKAWVTLTGEDILSQITCEVTHRDLDEPLWMTMNLSQVLYIVPSLNITKSSKSHEHERQRVNLTFM</sequence>
<dbReference type="InterPro" id="IPR013783">
    <property type="entry name" value="Ig-like_fold"/>
</dbReference>
<evidence type="ECO:0000313" key="6">
    <source>
        <dbReference type="Proteomes" id="UP000006813"/>
    </source>
</evidence>
<dbReference type="Gene3D" id="2.60.40.10">
    <property type="entry name" value="Immunoglobulins"/>
    <property type="match status" value="1"/>
</dbReference>
<dbReference type="InterPro" id="IPR051755">
    <property type="entry name" value="Ig-like_CS_Receptor"/>
</dbReference>
<gene>
    <name evidence="5" type="ORF">GW7_13444</name>
</gene>
<keyword evidence="1" id="KW-1015">Disulfide bond</keyword>
<keyword evidence="3" id="KW-0732">Signal</keyword>
<keyword evidence="2" id="KW-0325">Glycoprotein</keyword>
<organism evidence="5 6">
    <name type="scientific">Heterocephalus glaber</name>
    <name type="common">Naked mole rat</name>
    <dbReference type="NCBI Taxonomy" id="10181"/>
    <lineage>
        <taxon>Eukaryota</taxon>
        <taxon>Metazoa</taxon>
        <taxon>Chordata</taxon>
        <taxon>Craniata</taxon>
        <taxon>Vertebrata</taxon>
        <taxon>Euteleostomi</taxon>
        <taxon>Mammalia</taxon>
        <taxon>Eutheria</taxon>
        <taxon>Euarchontoglires</taxon>
        <taxon>Glires</taxon>
        <taxon>Rodentia</taxon>
        <taxon>Hystricomorpha</taxon>
        <taxon>Bathyergidae</taxon>
        <taxon>Heterocephalus</taxon>
    </lineage>
</organism>
<dbReference type="EMBL" id="JH169886">
    <property type="protein sequence ID" value="EHB07760.1"/>
    <property type="molecule type" value="Genomic_DNA"/>
</dbReference>
<dbReference type="InterPro" id="IPR036179">
    <property type="entry name" value="Ig-like_dom_sf"/>
</dbReference>
<evidence type="ECO:0000256" key="3">
    <source>
        <dbReference type="SAM" id="SignalP"/>
    </source>
</evidence>
<dbReference type="Pfam" id="PF07654">
    <property type="entry name" value="C1-set"/>
    <property type="match status" value="1"/>
</dbReference>
<evidence type="ECO:0000313" key="5">
    <source>
        <dbReference type="EMBL" id="EHB07760.1"/>
    </source>
</evidence>
<evidence type="ECO:0000259" key="4">
    <source>
        <dbReference type="Pfam" id="PF07654"/>
    </source>
</evidence>
<dbReference type="InterPro" id="IPR003597">
    <property type="entry name" value="Ig_C1-set"/>
</dbReference>
<dbReference type="InParanoid" id="G5BEP9"/>
<dbReference type="AlphaFoldDB" id="G5BEP9"/>
<dbReference type="Proteomes" id="UP000006813">
    <property type="component" value="Unassembled WGS sequence"/>
</dbReference>
<dbReference type="STRING" id="10181.G5BEP9"/>
<evidence type="ECO:0000256" key="2">
    <source>
        <dbReference type="ARBA" id="ARBA00023180"/>
    </source>
</evidence>
<name>G5BEP9_HETGA</name>
<dbReference type="SUPFAM" id="SSF48726">
    <property type="entry name" value="Immunoglobulin"/>
    <property type="match status" value="1"/>
</dbReference>
<evidence type="ECO:0000256" key="1">
    <source>
        <dbReference type="ARBA" id="ARBA00023157"/>
    </source>
</evidence>
<reference evidence="5 6" key="1">
    <citation type="journal article" date="2011" name="Nature">
        <title>Genome sequencing reveals insights into physiology and longevity of the naked mole rat.</title>
        <authorList>
            <person name="Kim E.B."/>
            <person name="Fang X."/>
            <person name="Fushan A.A."/>
            <person name="Huang Z."/>
            <person name="Lobanov A.V."/>
            <person name="Han L."/>
            <person name="Marino S.M."/>
            <person name="Sun X."/>
            <person name="Turanov A.A."/>
            <person name="Yang P."/>
            <person name="Yim S.H."/>
            <person name="Zhao X."/>
            <person name="Kasaikina M.V."/>
            <person name="Stoletzki N."/>
            <person name="Peng C."/>
            <person name="Polak P."/>
            <person name="Xiong Z."/>
            <person name="Kiezun A."/>
            <person name="Zhu Y."/>
            <person name="Chen Y."/>
            <person name="Kryukov G.V."/>
            <person name="Zhang Q."/>
            <person name="Peshkin L."/>
            <person name="Yang L."/>
            <person name="Bronson R.T."/>
            <person name="Buffenstein R."/>
            <person name="Wang B."/>
            <person name="Han C."/>
            <person name="Li Q."/>
            <person name="Chen L."/>
            <person name="Zhao W."/>
            <person name="Sunyaev S.R."/>
            <person name="Park T.J."/>
            <person name="Zhang G."/>
            <person name="Wang J."/>
            <person name="Gladyshev V.N."/>
        </authorList>
    </citation>
    <scope>NUCLEOTIDE SEQUENCE [LARGE SCALE GENOMIC DNA]</scope>
</reference>
<accession>G5BEP9</accession>
<protein>
    <submittedName>
        <fullName evidence="5">Signal-regulatory protein beta-1 isoform 3</fullName>
    </submittedName>
</protein>